<gene>
    <name evidence="1" type="ORF">FRZ06_14895</name>
</gene>
<name>A0ACD1ADN1_9FIRM</name>
<dbReference type="Proteomes" id="UP000594014">
    <property type="component" value="Chromosome"/>
</dbReference>
<organism evidence="1 2">
    <name type="scientific">Anoxybacterium hadale</name>
    <dbReference type="NCBI Taxonomy" id="3408580"/>
    <lineage>
        <taxon>Bacteria</taxon>
        <taxon>Bacillati</taxon>
        <taxon>Bacillota</taxon>
        <taxon>Clostridia</taxon>
        <taxon>Peptostreptococcales</taxon>
        <taxon>Anaerovoracaceae</taxon>
        <taxon>Anoxybacterium</taxon>
    </lineage>
</organism>
<dbReference type="EMBL" id="CP042469">
    <property type="protein sequence ID" value="QOX64536.1"/>
    <property type="molecule type" value="Genomic_DNA"/>
</dbReference>
<sequence length="400" mass="46108">MMEDILKELNSKEYIHALDDAYDIRFCRTDEAPELQRFIDTHWKKGHIFAHSKELLDWQHYDKENDRYNFVVSKHRESGEIHSILGFVFPSQFDPHIEETQLWPCIWKVRDDVHVKGLGISLYYYLKEAIPIETISIIGISDIALSIYKSWGFETGLMDHFFILNDHISDYKMVCSEAAFLPSQQVKEQLSADIIRTPRPLAEEVAGNLPLMDEGTGDCPLTDLAPVSSDCGCRLEPLDEEHFRAAAEGLILPRYKSIRYYLNRFFRHPVYQYDIYGAFSGNSIQCILVTRLCRSGGACCIRIVDFIGKEEGILGIYRLLKDLLYEKNAEYLDFVVAGRNESLLLNAGFQKKQGKMVLPHYFEPFLLKNVELSYAFKTVSPDAAKIFYKADADQDRPNLL</sequence>
<proteinExistence type="predicted"/>
<evidence type="ECO:0000313" key="1">
    <source>
        <dbReference type="EMBL" id="QOX64536.1"/>
    </source>
</evidence>
<evidence type="ECO:0000313" key="2">
    <source>
        <dbReference type="Proteomes" id="UP000594014"/>
    </source>
</evidence>
<protein>
    <submittedName>
        <fullName evidence="1">Uncharacterized protein</fullName>
    </submittedName>
</protein>
<accession>A0ACD1ADN1</accession>
<reference evidence="1" key="1">
    <citation type="submission" date="2019-08" db="EMBL/GenBank/DDBJ databases">
        <title>Genome sequence of Clostridiales bacterium MT110.</title>
        <authorList>
            <person name="Cao J."/>
        </authorList>
    </citation>
    <scope>NUCLEOTIDE SEQUENCE</scope>
    <source>
        <strain evidence="1">MT110</strain>
    </source>
</reference>
<keyword evidence="2" id="KW-1185">Reference proteome</keyword>